<sequence>MAVGEEHGTADVLDVAVVGGGIAGLAAAKELLEAGLTVAVFEESAVFGGKAANRTEWVQTPEGPDRWWRWVSRLEQGVRSAGGRLYADTPVLGLEEGPEGWRLAVLVGGDVEEVSAQSVIVAAGARGQGLLFPGWAKPGVITADAARRMIFRDRVLPGRQAVVVGAVDEALWTARELKLAGATEVTVVRADHPVEEIEGVAGLLKGYAEKWPEGTRDALSERSLSEIPGDIHVEIDWVMGAATGTSGVETVTVVLAHGRIPAVELVQLAGVRFGYAEALGGWVPICGPDMQTTQPGLYVAGGTAGADTMTAEWLSGRLAGTAVARRLRPEKGVDDDSVEQLIAAWSRASGPVRAGARLRLATASECPDSAPLSNVWSEEGLSANGRAGVYSFGKRSVEPWTVVCRCEDVTVGDVVTAVEQGARSPDDVKRLTRCGMGLCQARECRSLVAEVMSQVLGKPVDEIPLPNVRFPVRPVLLEFLAGADAGDGTVRSVLSEVKEDD</sequence>
<dbReference type="PRINTS" id="PR00469">
    <property type="entry name" value="PNDRDTASEII"/>
</dbReference>
<dbReference type="AlphaFoldDB" id="A0A6F9E467"/>
<dbReference type="Pfam" id="PF17806">
    <property type="entry name" value="SO_alpha_A3"/>
    <property type="match status" value="1"/>
</dbReference>
<dbReference type="Gene3D" id="1.10.10.1100">
    <property type="entry name" value="BFD-like [2Fe-2S]-binding domain"/>
    <property type="match status" value="1"/>
</dbReference>
<dbReference type="Pfam" id="PF07992">
    <property type="entry name" value="Pyr_redox_2"/>
    <property type="match status" value="1"/>
</dbReference>
<name>A0A6F9E467_9BACL</name>
<evidence type="ECO:0000259" key="2">
    <source>
        <dbReference type="Pfam" id="PF07992"/>
    </source>
</evidence>
<feature type="domain" description="FAD/NAD(P)-binding" evidence="2">
    <location>
        <begin position="14"/>
        <end position="308"/>
    </location>
</feature>
<reference evidence="4 5" key="1">
    <citation type="submission" date="2020-04" db="EMBL/GenBank/DDBJ databases">
        <authorList>
            <person name="Hogendoorn C."/>
        </authorList>
    </citation>
    <scope>NUCLEOTIDE SEQUENCE [LARGE SCALE GENOMIC DNA]</scope>
    <source>
        <strain evidence="4">COOX1</strain>
    </source>
</reference>
<evidence type="ECO:0000256" key="1">
    <source>
        <dbReference type="ARBA" id="ARBA00023002"/>
    </source>
</evidence>
<dbReference type="Proteomes" id="UP000502196">
    <property type="component" value="Chromosome"/>
</dbReference>
<dbReference type="PANTHER" id="PTHR42949">
    <property type="entry name" value="ANAEROBIC GLYCEROL-3-PHOSPHATE DEHYDROGENASE SUBUNIT B"/>
    <property type="match status" value="1"/>
</dbReference>
<dbReference type="Gene3D" id="3.50.50.60">
    <property type="entry name" value="FAD/NAD(P)-binding domain"/>
    <property type="match status" value="2"/>
</dbReference>
<keyword evidence="1" id="KW-0560">Oxidoreductase</keyword>
<organism evidence="4 5">
    <name type="scientific">Kyrpidia spormannii</name>
    <dbReference type="NCBI Taxonomy" id="2055160"/>
    <lineage>
        <taxon>Bacteria</taxon>
        <taxon>Bacillati</taxon>
        <taxon>Bacillota</taxon>
        <taxon>Bacilli</taxon>
        <taxon>Bacillales</taxon>
        <taxon>Alicyclobacillaceae</taxon>
        <taxon>Kyrpidia</taxon>
    </lineage>
</organism>
<dbReference type="GO" id="GO:0016491">
    <property type="term" value="F:oxidoreductase activity"/>
    <property type="evidence" value="ECO:0007669"/>
    <property type="project" value="UniProtKB-KW"/>
</dbReference>
<dbReference type="PRINTS" id="PR00368">
    <property type="entry name" value="FADPNR"/>
</dbReference>
<dbReference type="PANTHER" id="PTHR42949:SF3">
    <property type="entry name" value="ANAEROBIC GLYCEROL-3-PHOSPHATE DEHYDROGENASE SUBUNIT B"/>
    <property type="match status" value="1"/>
</dbReference>
<feature type="domain" description="SoxA A3" evidence="3">
    <location>
        <begin position="403"/>
        <end position="482"/>
    </location>
</feature>
<dbReference type="SUPFAM" id="SSF51905">
    <property type="entry name" value="FAD/NAD(P)-binding domain"/>
    <property type="match status" value="1"/>
</dbReference>
<proteinExistence type="predicted"/>
<dbReference type="EMBL" id="LR792683">
    <property type="protein sequence ID" value="CAB3391634.1"/>
    <property type="molecule type" value="Genomic_DNA"/>
</dbReference>
<evidence type="ECO:0000313" key="5">
    <source>
        <dbReference type="Proteomes" id="UP000502196"/>
    </source>
</evidence>
<dbReference type="InterPro" id="IPR036188">
    <property type="entry name" value="FAD/NAD-bd_sf"/>
</dbReference>
<dbReference type="InterPro" id="IPR051691">
    <property type="entry name" value="Metab_Enz_Cyan_OpOx_G3PDH"/>
</dbReference>
<evidence type="ECO:0000259" key="3">
    <source>
        <dbReference type="Pfam" id="PF17806"/>
    </source>
</evidence>
<dbReference type="InterPro" id="IPR041854">
    <property type="entry name" value="BFD-like_2Fe2S-bd_dom_sf"/>
</dbReference>
<dbReference type="InterPro" id="IPR041117">
    <property type="entry name" value="SoxA_A3"/>
</dbReference>
<dbReference type="InterPro" id="IPR023753">
    <property type="entry name" value="FAD/NAD-binding_dom"/>
</dbReference>
<gene>
    <name evidence="4" type="ORF">COOX1_1009</name>
</gene>
<dbReference type="RefSeq" id="WP_170085131.1">
    <property type="nucleotide sequence ID" value="NZ_CP047972.1"/>
</dbReference>
<dbReference type="CDD" id="cd19946">
    <property type="entry name" value="GlpA-like_Fer2_BFD-like"/>
    <property type="match status" value="1"/>
</dbReference>
<protein>
    <submittedName>
        <fullName evidence="4">Thioredoxin reductase</fullName>
    </submittedName>
</protein>
<evidence type="ECO:0000313" key="4">
    <source>
        <dbReference type="EMBL" id="CAB3391634.1"/>
    </source>
</evidence>
<accession>A0A6F9E467</accession>